<keyword evidence="2" id="KW-1185">Reference proteome</keyword>
<reference evidence="1" key="1">
    <citation type="submission" date="2023-07" db="EMBL/GenBank/DDBJ databases">
        <title>Black Yeasts Isolated from many extreme environments.</title>
        <authorList>
            <person name="Coleine C."/>
            <person name="Stajich J.E."/>
            <person name="Selbmann L."/>
        </authorList>
    </citation>
    <scope>NUCLEOTIDE SEQUENCE</scope>
    <source>
        <strain evidence="1">CCFEE 5714</strain>
    </source>
</reference>
<dbReference type="Proteomes" id="UP001281147">
    <property type="component" value="Unassembled WGS sequence"/>
</dbReference>
<dbReference type="EMBL" id="JAUTXU010000268">
    <property type="protein sequence ID" value="KAK3691310.1"/>
    <property type="molecule type" value="Genomic_DNA"/>
</dbReference>
<evidence type="ECO:0000313" key="1">
    <source>
        <dbReference type="EMBL" id="KAK3691310.1"/>
    </source>
</evidence>
<organism evidence="1 2">
    <name type="scientific">Vermiconidia calcicola</name>
    <dbReference type="NCBI Taxonomy" id="1690605"/>
    <lineage>
        <taxon>Eukaryota</taxon>
        <taxon>Fungi</taxon>
        <taxon>Dikarya</taxon>
        <taxon>Ascomycota</taxon>
        <taxon>Pezizomycotina</taxon>
        <taxon>Dothideomycetes</taxon>
        <taxon>Dothideomycetidae</taxon>
        <taxon>Mycosphaerellales</taxon>
        <taxon>Extremaceae</taxon>
        <taxon>Vermiconidia</taxon>
    </lineage>
</organism>
<protein>
    <submittedName>
        <fullName evidence="1">Uncharacterized protein</fullName>
    </submittedName>
</protein>
<gene>
    <name evidence="1" type="ORF">LTR37_018716</name>
</gene>
<name>A0ACC3MGI7_9PEZI</name>
<evidence type="ECO:0000313" key="2">
    <source>
        <dbReference type="Proteomes" id="UP001281147"/>
    </source>
</evidence>
<comment type="caution">
    <text evidence="1">The sequence shown here is derived from an EMBL/GenBank/DDBJ whole genome shotgun (WGS) entry which is preliminary data.</text>
</comment>
<sequence length="550" mass="63189">MESLVRLPPEILENILLRLERTDLKSFRCTSRECTGFATPLVFHEIPFDLDPGGCDGLTSIAHCSELRRHVNTIRLERRAGLKSFGDFDGWHAANIYEYVPLLHEDETDPDLQCLQTMSRNQWQVLSDDQLRHLYDEYENDERARESYVTRLASEVSLLVTPDNHTSTQARNHTTDAQHILRNLTTTIDALTNVCNLTYTPAFEDEDRWGRTWRNIEFHPEGLVAHGSFGIDPDVDALQLYFVLRTTLRAPNLLRSAELFTRGHAFWSPAHLRRLLDWSTRPSLHSYPHDETVSEGLESWTDEIGGPLQVMKYTESLTRELVALEHGFSRLSRLECRVDTVWSNGPEELETIASALSRMLKEGVKLEHLALIVRDHAGSDDHGMYTFFGDRFDRRTPSRESMLQSIKVSEHLLFAASALKYLRRLHLSFATGATHLLGLFSRLNHLRQLRLSYVALLPSGGQWEFILEWIAQHFRLDWLELRALEDVCDGRARLLLCPKAPVWTADNTSRDSYEEYEAAIVCFALGKSESLPSLLPEDFLRQKSLSRLSY</sequence>
<accession>A0ACC3MGI7</accession>
<proteinExistence type="predicted"/>